<evidence type="ECO:0008006" key="3">
    <source>
        <dbReference type="Google" id="ProtNLM"/>
    </source>
</evidence>
<dbReference type="AlphaFoldDB" id="A0A3M4K0G4"/>
<reference evidence="1 2" key="1">
    <citation type="submission" date="2018-08" db="EMBL/GenBank/DDBJ databases">
        <title>Recombination of ecologically and evolutionarily significant loci maintains genetic cohesion in the Pseudomonas syringae species complex.</title>
        <authorList>
            <person name="Dillon M."/>
            <person name="Thakur S."/>
            <person name="Almeida R.N.D."/>
            <person name="Weir B.S."/>
            <person name="Guttman D.S."/>
        </authorList>
    </citation>
    <scope>NUCLEOTIDE SEQUENCE [LARGE SCALE GENOMIC DNA]</scope>
    <source>
        <strain evidence="1 2">ICMP 13052</strain>
    </source>
</reference>
<name>A0A3M4K0G4_9PSED</name>
<proteinExistence type="predicted"/>
<dbReference type="EMBL" id="RBRA01000183">
    <property type="protein sequence ID" value="RMQ22752.1"/>
    <property type="molecule type" value="Genomic_DNA"/>
</dbReference>
<evidence type="ECO:0000313" key="1">
    <source>
        <dbReference type="EMBL" id="RMQ22752.1"/>
    </source>
</evidence>
<accession>A0A3M4K0G4</accession>
<dbReference type="AntiFam" id="ANF00261">
    <property type="entry name" value="Protein of unknown function (DUF1534)"/>
</dbReference>
<protein>
    <recommendedName>
        <fullName evidence="3">DUF1534 domain-containing protein</fullName>
    </recommendedName>
</protein>
<dbReference type="Proteomes" id="UP000269044">
    <property type="component" value="Unassembled WGS sequence"/>
</dbReference>
<sequence>RRNAVGGALRHESASRRLFKIGRGASRTTCDAERRTIVESIVPYAPA</sequence>
<evidence type="ECO:0000313" key="2">
    <source>
        <dbReference type="Proteomes" id="UP000269044"/>
    </source>
</evidence>
<feature type="non-terminal residue" evidence="1">
    <location>
        <position position="1"/>
    </location>
</feature>
<gene>
    <name evidence="1" type="ORF">ALQ08_03894</name>
</gene>
<comment type="caution">
    <text evidence="1">The sequence shown here is derived from an EMBL/GenBank/DDBJ whole genome shotgun (WGS) entry which is preliminary data.</text>
</comment>
<organism evidence="1 2">
    <name type="scientific">Pseudomonas syringae pv. delphinii</name>
    <dbReference type="NCBI Taxonomy" id="192088"/>
    <lineage>
        <taxon>Bacteria</taxon>
        <taxon>Pseudomonadati</taxon>
        <taxon>Pseudomonadota</taxon>
        <taxon>Gammaproteobacteria</taxon>
        <taxon>Pseudomonadales</taxon>
        <taxon>Pseudomonadaceae</taxon>
        <taxon>Pseudomonas</taxon>
    </lineage>
</organism>